<feature type="transmembrane region" description="Helical" evidence="1">
    <location>
        <begin position="179"/>
        <end position="203"/>
    </location>
</feature>
<sequence length="275" mass="29708">MPISKHGYGAMAMITIGTLYNAVAMVLPMWTVNTTVNAALTDEVASTNFKAGLMGFCVDSELTNSSTALDNCFYYNFASAYDGLSVIDEKVWSQYSSEGVCKAYGNAGDVSDAERLKYVTVLATAAGMDADQFDKFLDKSCGMIGMGTMTFGGMSMSNGLMAIIAIVGAITCRQGDKKWVGGGFFLAGVAAFTAMLTFVLWMVQAGPLGEKDDASLKTAFFLMIIAMLHYPLAMFMFWKHLNEQETAKEVDGDQFTYIMEASDSQGRVAGVHVER</sequence>
<dbReference type="VEuPathDB" id="FungiDB:KRP22_3875"/>
<feature type="transmembrane region" description="Helical" evidence="1">
    <location>
        <begin position="7"/>
        <end position="30"/>
    </location>
</feature>
<reference evidence="3" key="1">
    <citation type="journal article" date="2006" name="Science">
        <title>Phytophthora genome sequences uncover evolutionary origins and mechanisms of pathogenesis.</title>
        <authorList>
            <person name="Tyler B.M."/>
            <person name="Tripathy S."/>
            <person name="Zhang X."/>
            <person name="Dehal P."/>
            <person name="Jiang R.H."/>
            <person name="Aerts A."/>
            <person name="Arredondo F.D."/>
            <person name="Baxter L."/>
            <person name="Bensasson D."/>
            <person name="Beynon J.L."/>
            <person name="Chapman J."/>
            <person name="Damasceno C.M."/>
            <person name="Dorrance A.E."/>
            <person name="Dou D."/>
            <person name="Dickerman A.W."/>
            <person name="Dubchak I.L."/>
            <person name="Garbelotto M."/>
            <person name="Gijzen M."/>
            <person name="Gordon S.G."/>
            <person name="Govers F."/>
            <person name="Grunwald N.J."/>
            <person name="Huang W."/>
            <person name="Ivors K.L."/>
            <person name="Jones R.W."/>
            <person name="Kamoun S."/>
            <person name="Krampis K."/>
            <person name="Lamour K.H."/>
            <person name="Lee M.K."/>
            <person name="McDonald W.H."/>
            <person name="Medina M."/>
            <person name="Meijer H.J."/>
            <person name="Nordberg E.K."/>
            <person name="Maclean D.J."/>
            <person name="Ospina-Giraldo M.D."/>
            <person name="Morris P.F."/>
            <person name="Phuntumart V."/>
            <person name="Putnam N.H."/>
            <person name="Rash S."/>
            <person name="Rose J.K."/>
            <person name="Sakihama Y."/>
            <person name="Salamov A.A."/>
            <person name="Savidor A."/>
            <person name="Scheuring C.F."/>
            <person name="Smith B.M."/>
            <person name="Sobral B.W."/>
            <person name="Terry A."/>
            <person name="Torto-Alalibo T.A."/>
            <person name="Win J."/>
            <person name="Xu Z."/>
            <person name="Zhang H."/>
            <person name="Grigoriev I.V."/>
            <person name="Rokhsar D.S."/>
            <person name="Boore J.L."/>
        </authorList>
    </citation>
    <scope>NUCLEOTIDE SEQUENCE [LARGE SCALE GENOMIC DNA]</scope>
    <source>
        <strain evidence="3">Pr102</strain>
    </source>
</reference>
<dbReference type="HOGENOM" id="CLU_078101_0_0_1"/>
<keyword evidence="1" id="KW-1133">Transmembrane helix</keyword>
<dbReference type="InParanoid" id="H3GYZ0"/>
<keyword evidence="3" id="KW-1185">Reference proteome</keyword>
<keyword evidence="1" id="KW-0812">Transmembrane</keyword>
<keyword evidence="1" id="KW-0472">Membrane</keyword>
<feature type="transmembrane region" description="Helical" evidence="1">
    <location>
        <begin position="143"/>
        <end position="167"/>
    </location>
</feature>
<dbReference type="VEuPathDB" id="FungiDB:KRP23_12872"/>
<evidence type="ECO:0000313" key="3">
    <source>
        <dbReference type="Proteomes" id="UP000005238"/>
    </source>
</evidence>
<protein>
    <submittedName>
        <fullName evidence="2">Uncharacterized protein</fullName>
    </submittedName>
</protein>
<feature type="transmembrane region" description="Helical" evidence="1">
    <location>
        <begin position="218"/>
        <end position="238"/>
    </location>
</feature>
<dbReference type="AlphaFoldDB" id="H3GYZ0"/>
<organism evidence="2 3">
    <name type="scientific">Phytophthora ramorum</name>
    <name type="common">Sudden oak death agent</name>
    <dbReference type="NCBI Taxonomy" id="164328"/>
    <lineage>
        <taxon>Eukaryota</taxon>
        <taxon>Sar</taxon>
        <taxon>Stramenopiles</taxon>
        <taxon>Oomycota</taxon>
        <taxon>Peronosporomycetes</taxon>
        <taxon>Peronosporales</taxon>
        <taxon>Peronosporaceae</taxon>
        <taxon>Phytophthora</taxon>
    </lineage>
</organism>
<dbReference type="eggNOG" id="ENOG502RBM2">
    <property type="taxonomic scope" value="Eukaryota"/>
</dbReference>
<reference evidence="2" key="2">
    <citation type="submission" date="2015-06" db="UniProtKB">
        <authorList>
            <consortium name="EnsemblProtists"/>
        </authorList>
    </citation>
    <scope>IDENTIFICATION</scope>
    <source>
        <strain evidence="2">Pr102</strain>
    </source>
</reference>
<proteinExistence type="predicted"/>
<evidence type="ECO:0000313" key="2">
    <source>
        <dbReference type="EnsemblProtists" id="Phyra82964"/>
    </source>
</evidence>
<dbReference type="EMBL" id="DS566078">
    <property type="status" value="NOT_ANNOTATED_CDS"/>
    <property type="molecule type" value="Genomic_DNA"/>
</dbReference>
<dbReference type="Proteomes" id="UP000005238">
    <property type="component" value="Unassembled WGS sequence"/>
</dbReference>
<dbReference type="EnsemblProtists" id="Phyra82964">
    <property type="protein sequence ID" value="Phyra82964"/>
    <property type="gene ID" value="Phyra82964"/>
</dbReference>
<evidence type="ECO:0000256" key="1">
    <source>
        <dbReference type="SAM" id="Phobius"/>
    </source>
</evidence>
<accession>H3GYZ0</accession>
<name>H3GYZ0_PHYRM</name>
<dbReference type="OMA" id="HVTICKR"/>